<evidence type="ECO:0000256" key="1">
    <source>
        <dbReference type="SAM" id="MobiDB-lite"/>
    </source>
</evidence>
<dbReference type="InterPro" id="IPR011047">
    <property type="entry name" value="Quinoprotein_ADH-like_sf"/>
</dbReference>
<keyword evidence="4" id="KW-1185">Reference proteome</keyword>
<feature type="chain" id="PRO_5046351438" evidence="2">
    <location>
        <begin position="26"/>
        <end position="497"/>
    </location>
</feature>
<dbReference type="RefSeq" id="WP_204515680.1">
    <property type="nucleotide sequence ID" value="NZ_JAFBCP010000001.1"/>
</dbReference>
<accession>A0ABS2SL85</accession>
<reference evidence="3 4" key="1">
    <citation type="submission" date="2021-01" db="EMBL/GenBank/DDBJ databases">
        <title>Sequencing the genomes of 1000 actinobacteria strains.</title>
        <authorList>
            <person name="Klenk H.-P."/>
        </authorList>
    </citation>
    <scope>NUCLEOTIDE SEQUENCE [LARGE SCALE GENOMIC DNA]</scope>
    <source>
        <strain evidence="3 4">DSM 13657</strain>
    </source>
</reference>
<dbReference type="PROSITE" id="PS51257">
    <property type="entry name" value="PROKAR_LIPOPROTEIN"/>
    <property type="match status" value="1"/>
</dbReference>
<gene>
    <name evidence="3" type="ORF">JOE56_001723</name>
</gene>
<evidence type="ECO:0000313" key="4">
    <source>
        <dbReference type="Proteomes" id="UP000809290"/>
    </source>
</evidence>
<keyword evidence="2" id="KW-0732">Signal</keyword>
<dbReference type="Proteomes" id="UP000809290">
    <property type="component" value="Unassembled WGS sequence"/>
</dbReference>
<protein>
    <submittedName>
        <fullName evidence="3">Outer membrane protein assembly factor BamB</fullName>
    </submittedName>
</protein>
<comment type="caution">
    <text evidence="3">The sequence shown here is derived from an EMBL/GenBank/DDBJ whole genome shotgun (WGS) entry which is preliminary data.</text>
</comment>
<evidence type="ECO:0000313" key="3">
    <source>
        <dbReference type="EMBL" id="MBM7817029.1"/>
    </source>
</evidence>
<dbReference type="PANTHER" id="PTHR34512">
    <property type="entry name" value="CELL SURFACE PROTEIN"/>
    <property type="match status" value="1"/>
</dbReference>
<evidence type="ECO:0000256" key="2">
    <source>
        <dbReference type="SAM" id="SignalP"/>
    </source>
</evidence>
<proteinExistence type="predicted"/>
<dbReference type="SUPFAM" id="SSF50998">
    <property type="entry name" value="Quinoprotein alcohol dehydrogenase-like"/>
    <property type="match status" value="1"/>
</dbReference>
<dbReference type="PANTHER" id="PTHR34512:SF30">
    <property type="entry name" value="OUTER MEMBRANE PROTEIN ASSEMBLY FACTOR BAMB"/>
    <property type="match status" value="1"/>
</dbReference>
<sequence length="497" mass="53422">MKKTTRRFAHAMTVLAVTCCLILSACSGGLGGQGGSGSSNAGSPKGKWGDWVEIDKNAVVRGASGDSALIKPAHGDVPYVIDAQGQKKWEFPAGTMTEGEDETLYYDDERIYTMLEEDHSVIALDWATGKQAWKFTVADKAKCADPKEYTLYPGAGDTANRRLNADNPLILGFTTQSDESYGPPECSEVSSGEMGPSPMNFAIDPKNGEQLWEMEGTPNLYGYRGYASDPLGKYLYMLWDLRGEMRIARIDITTGEFSEAGLGASTPEYLWSLKKAFFASVGMNEFLIITEEGGAARALAQGYGPDGNTGKLLVRKEESQNPWDLGIMITGTGVAYNLQAPAAPGEDYVAKLIAKPGDGEDAKYSEWKAPAPDLTDNDAEVPQLAYFGDNQIIDADPKNPLAVVPSPDGGVVAYQLTDGTEVWKTQGEKPGTRPSHSAKAGQVSYVEGDDFVTVDATSGKEVSRDSVPGIHAVGSVGQFQVVESRGESPTRMRVWTE</sequence>
<dbReference type="InterPro" id="IPR015943">
    <property type="entry name" value="WD40/YVTN_repeat-like_dom_sf"/>
</dbReference>
<dbReference type="Gene3D" id="2.130.10.10">
    <property type="entry name" value="YVTN repeat-like/Quinoprotein amine dehydrogenase"/>
    <property type="match status" value="2"/>
</dbReference>
<name>A0ABS2SL85_9MICO</name>
<dbReference type="EMBL" id="JAFBCP010000001">
    <property type="protein sequence ID" value="MBM7817029.1"/>
    <property type="molecule type" value="Genomic_DNA"/>
</dbReference>
<feature type="region of interest" description="Disordered" evidence="1">
    <location>
        <begin position="174"/>
        <end position="194"/>
    </location>
</feature>
<feature type="signal peptide" evidence="2">
    <location>
        <begin position="1"/>
        <end position="25"/>
    </location>
</feature>
<organism evidence="3 4">
    <name type="scientific">Brevibacterium paucivorans</name>
    <dbReference type="NCBI Taxonomy" id="170994"/>
    <lineage>
        <taxon>Bacteria</taxon>
        <taxon>Bacillati</taxon>
        <taxon>Actinomycetota</taxon>
        <taxon>Actinomycetes</taxon>
        <taxon>Micrococcales</taxon>
        <taxon>Brevibacteriaceae</taxon>
        <taxon>Brevibacterium</taxon>
    </lineage>
</organism>